<dbReference type="RefSeq" id="XP_020497084.1">
    <property type="nucleotide sequence ID" value="XM_020641428.3"/>
</dbReference>
<evidence type="ECO:0000256" key="9">
    <source>
        <dbReference type="ARBA" id="ARBA00032329"/>
    </source>
</evidence>
<sequence>MASDFRWRCGVLLLCTYLLCISATGSKEKAQKKKDIRDYNDADMARLLEQWEEDDDIEEGDLPEHKRSPPPIDFSKVDPSKPEELLKMSKKGRTLMVFATVSGDPTEKETEEITGLWQGSLFNANFDIQRFVVGSNRVIFMLRDGSMAWEVKDFLTAQERCQDVTVEGQVFPGKATKNNNDKTKMQNEVNGKKKPKKKSEGKKPDVEGNRASHLKQEL</sequence>
<evidence type="ECO:0000256" key="12">
    <source>
        <dbReference type="SAM" id="SignalP"/>
    </source>
</evidence>
<evidence type="ECO:0000313" key="13">
    <source>
        <dbReference type="Ensembl" id="ENSLBEP00000023303.1"/>
    </source>
</evidence>
<evidence type="ECO:0000313" key="14">
    <source>
        <dbReference type="Proteomes" id="UP000261660"/>
    </source>
</evidence>
<dbReference type="GO" id="GO:0006457">
    <property type="term" value="P:protein folding"/>
    <property type="evidence" value="ECO:0007669"/>
    <property type="project" value="InterPro"/>
</dbReference>
<dbReference type="GeneID" id="109989605"/>
<feature type="chain" id="PRO_5018618757" description="LRP chaperone MESD" evidence="12">
    <location>
        <begin position="26"/>
        <end position="218"/>
    </location>
</feature>
<evidence type="ECO:0000256" key="7">
    <source>
        <dbReference type="ARBA" id="ARBA00023186"/>
    </source>
</evidence>
<evidence type="ECO:0000256" key="11">
    <source>
        <dbReference type="SAM" id="MobiDB-lite"/>
    </source>
</evidence>
<dbReference type="FunFam" id="3.30.70.260:FF:000031">
    <property type="entry name" value="LDLR chaperone MESD"/>
    <property type="match status" value="1"/>
</dbReference>
<protein>
    <recommendedName>
        <fullName evidence="3">LRP chaperone MESD</fullName>
    </recommendedName>
    <alternativeName>
        <fullName evidence="10">LDLR chaperone MESD</fullName>
    </alternativeName>
    <alternativeName>
        <fullName evidence="8">Mesoderm development candidate 2</fullName>
    </alternativeName>
    <alternativeName>
        <fullName evidence="9">Mesoderm development protein</fullName>
    </alternativeName>
</protein>
<dbReference type="GO" id="GO:0005783">
    <property type="term" value="C:endoplasmic reticulum"/>
    <property type="evidence" value="ECO:0007669"/>
    <property type="project" value="UniProtKB-SubCell"/>
</dbReference>
<dbReference type="FunCoup" id="A0A3Q3FWN8">
    <property type="interactions" value="1678"/>
</dbReference>
<dbReference type="Pfam" id="PF10185">
    <property type="entry name" value="Mesd"/>
    <property type="match status" value="1"/>
</dbReference>
<name>A0A3Q3FWN8_9LABR</name>
<keyword evidence="7" id="KW-0143">Chaperone</keyword>
<dbReference type="Ensembl" id="ENSLBET00000024520.1">
    <property type="protein sequence ID" value="ENSLBEP00000023303.1"/>
    <property type="gene ID" value="ENSLBEG00000017875.1"/>
</dbReference>
<keyword evidence="14" id="KW-1185">Reference proteome</keyword>
<evidence type="ECO:0000256" key="10">
    <source>
        <dbReference type="ARBA" id="ARBA00033472"/>
    </source>
</evidence>
<reference evidence="13" key="2">
    <citation type="submission" date="2025-09" db="UniProtKB">
        <authorList>
            <consortium name="Ensembl"/>
        </authorList>
    </citation>
    <scope>IDENTIFICATION</scope>
</reference>
<dbReference type="AlphaFoldDB" id="A0A3Q3FWN8"/>
<evidence type="ECO:0000256" key="6">
    <source>
        <dbReference type="ARBA" id="ARBA00022824"/>
    </source>
</evidence>
<dbReference type="Proteomes" id="UP000261660">
    <property type="component" value="Unplaced"/>
</dbReference>
<keyword evidence="4" id="KW-0879">Wnt signaling pathway</keyword>
<dbReference type="CTD" id="23184"/>
<proteinExistence type="inferred from homology"/>
<evidence type="ECO:0000256" key="5">
    <source>
        <dbReference type="ARBA" id="ARBA00022729"/>
    </source>
</evidence>
<dbReference type="Gene3D" id="3.30.70.260">
    <property type="match status" value="1"/>
</dbReference>
<organism evidence="13 14">
    <name type="scientific">Labrus bergylta</name>
    <name type="common">ballan wrasse</name>
    <dbReference type="NCBI Taxonomy" id="56723"/>
    <lineage>
        <taxon>Eukaryota</taxon>
        <taxon>Metazoa</taxon>
        <taxon>Chordata</taxon>
        <taxon>Craniata</taxon>
        <taxon>Vertebrata</taxon>
        <taxon>Euteleostomi</taxon>
        <taxon>Actinopterygii</taxon>
        <taxon>Neopterygii</taxon>
        <taxon>Teleostei</taxon>
        <taxon>Neoteleostei</taxon>
        <taxon>Acanthomorphata</taxon>
        <taxon>Eupercaria</taxon>
        <taxon>Labriformes</taxon>
        <taxon>Labridae</taxon>
        <taxon>Labrus</taxon>
    </lineage>
</organism>
<dbReference type="InParanoid" id="A0A3Q3FWN8"/>
<dbReference type="OrthoDB" id="75833at2759"/>
<dbReference type="PANTHER" id="PTHR17600:SF2">
    <property type="entry name" value="LRP CHAPERONE MESD"/>
    <property type="match status" value="1"/>
</dbReference>
<feature type="signal peptide" evidence="12">
    <location>
        <begin position="1"/>
        <end position="25"/>
    </location>
</feature>
<dbReference type="Gene3D" id="6.10.250.640">
    <property type="match status" value="1"/>
</dbReference>
<evidence type="ECO:0000256" key="1">
    <source>
        <dbReference type="ARBA" id="ARBA00004240"/>
    </source>
</evidence>
<accession>A0A3Q3FWN8</accession>
<comment type="similarity">
    <text evidence="2">Belongs to the MESD family.</text>
</comment>
<dbReference type="InterPro" id="IPR019330">
    <property type="entry name" value="MESD"/>
</dbReference>
<evidence type="ECO:0000256" key="8">
    <source>
        <dbReference type="ARBA" id="ARBA00030724"/>
    </source>
</evidence>
<dbReference type="PANTHER" id="PTHR17600">
    <property type="entry name" value="MESODERM DEVELOPMENT CANDIDATE 2"/>
    <property type="match status" value="1"/>
</dbReference>
<evidence type="ECO:0000256" key="4">
    <source>
        <dbReference type="ARBA" id="ARBA00022687"/>
    </source>
</evidence>
<evidence type="ECO:0000256" key="2">
    <source>
        <dbReference type="ARBA" id="ARBA00011068"/>
    </source>
</evidence>
<keyword evidence="6" id="KW-0256">Endoplasmic reticulum</keyword>
<feature type="region of interest" description="Disordered" evidence="11">
    <location>
        <begin position="55"/>
        <end position="80"/>
    </location>
</feature>
<reference evidence="13" key="1">
    <citation type="submission" date="2025-08" db="UniProtKB">
        <authorList>
            <consortium name="Ensembl"/>
        </authorList>
    </citation>
    <scope>IDENTIFICATION</scope>
</reference>
<comment type="subcellular location">
    <subcellularLocation>
        <location evidence="1">Endoplasmic reticulum</location>
    </subcellularLocation>
</comment>
<dbReference type="GeneTree" id="ENSGT00390000000993"/>
<dbReference type="GO" id="GO:0016055">
    <property type="term" value="P:Wnt signaling pathway"/>
    <property type="evidence" value="ECO:0007669"/>
    <property type="project" value="UniProtKB-KW"/>
</dbReference>
<dbReference type="STRING" id="56723.ENSLBEP00000023303"/>
<evidence type="ECO:0000256" key="3">
    <source>
        <dbReference type="ARBA" id="ARBA00022290"/>
    </source>
</evidence>
<feature type="region of interest" description="Disordered" evidence="11">
    <location>
        <begin position="172"/>
        <end position="218"/>
    </location>
</feature>
<feature type="compositionally biased region" description="Basic and acidic residues" evidence="11">
    <location>
        <begin position="201"/>
        <end position="218"/>
    </location>
</feature>
<keyword evidence="5 12" id="KW-0732">Signal</keyword>